<dbReference type="EMBL" id="QBMP01000373">
    <property type="protein sequence ID" value="PZO44745.1"/>
    <property type="molecule type" value="Genomic_DNA"/>
</dbReference>
<organism evidence="1 2">
    <name type="scientific">Phormidesmis priestleyi</name>
    <dbReference type="NCBI Taxonomy" id="268141"/>
    <lineage>
        <taxon>Bacteria</taxon>
        <taxon>Bacillati</taxon>
        <taxon>Cyanobacteriota</taxon>
        <taxon>Cyanophyceae</taxon>
        <taxon>Leptolyngbyales</taxon>
        <taxon>Leptolyngbyaceae</taxon>
        <taxon>Phormidesmis</taxon>
    </lineage>
</organism>
<name>A0A2W4YD19_9CYAN</name>
<protein>
    <submittedName>
        <fullName evidence="1">Uncharacterized protein</fullName>
    </submittedName>
</protein>
<feature type="non-terminal residue" evidence="1">
    <location>
        <position position="1"/>
    </location>
</feature>
<comment type="caution">
    <text evidence="1">The sequence shown here is derived from an EMBL/GenBank/DDBJ whole genome shotgun (WGS) entry which is preliminary data.</text>
</comment>
<dbReference type="Proteomes" id="UP000249794">
    <property type="component" value="Unassembled WGS sequence"/>
</dbReference>
<reference evidence="1 2" key="2">
    <citation type="submission" date="2018-06" db="EMBL/GenBank/DDBJ databases">
        <title>Metagenomic assembly of (sub)arctic Cyanobacteria and their associated microbiome from non-axenic cultures.</title>
        <authorList>
            <person name="Baurain D."/>
        </authorList>
    </citation>
    <scope>NUCLEOTIDE SEQUENCE [LARGE SCALE GENOMIC DNA]</scope>
    <source>
        <strain evidence="1">ULC027bin1</strain>
    </source>
</reference>
<sequence length="172" mass="19581">HRASWDGEGNWVYEAEQPEAEKTGFIKRLVTVNEFRIHEDPETAQLIPGYFKYHAGSVENLRQLTDCLIVDVGGLPQLEKRPLVERCTHYVVISRRADAVADWHQLCDSVLNPLAVIHSVLDTQQQVINPEPLEIVAGPWLNTQRAVIPDILIEQIEKLMNREGQSQVFNHA</sequence>
<accession>A0A2W4YD19</accession>
<evidence type="ECO:0000313" key="1">
    <source>
        <dbReference type="EMBL" id="PZO44745.1"/>
    </source>
</evidence>
<gene>
    <name evidence="1" type="ORF">DCF15_21880</name>
</gene>
<proteinExistence type="predicted"/>
<dbReference type="AlphaFoldDB" id="A0A2W4YD19"/>
<reference evidence="2" key="1">
    <citation type="submission" date="2018-04" db="EMBL/GenBank/DDBJ databases">
        <authorList>
            <person name="Cornet L."/>
        </authorList>
    </citation>
    <scope>NUCLEOTIDE SEQUENCE [LARGE SCALE GENOMIC DNA]</scope>
</reference>
<evidence type="ECO:0000313" key="2">
    <source>
        <dbReference type="Proteomes" id="UP000249794"/>
    </source>
</evidence>